<dbReference type="InterPro" id="IPR023631">
    <property type="entry name" value="Amidase_dom"/>
</dbReference>
<reference evidence="3" key="1">
    <citation type="submission" date="2018-05" db="EMBL/GenBank/DDBJ databases">
        <authorList>
            <person name="Lanie J.A."/>
            <person name="Ng W.-L."/>
            <person name="Kazmierczak K.M."/>
            <person name="Andrzejewski T.M."/>
            <person name="Davidsen T.M."/>
            <person name="Wayne K.J."/>
            <person name="Tettelin H."/>
            <person name="Glass J.I."/>
            <person name="Rusch D."/>
            <person name="Podicherti R."/>
            <person name="Tsui H.-C.T."/>
            <person name="Winkler M.E."/>
        </authorList>
    </citation>
    <scope>NUCLEOTIDE SEQUENCE</scope>
</reference>
<dbReference type="Pfam" id="PF01425">
    <property type="entry name" value="Amidase"/>
    <property type="match status" value="1"/>
</dbReference>
<dbReference type="Gene3D" id="3.90.1300.10">
    <property type="entry name" value="Amidase signature (AS) domain"/>
    <property type="match status" value="1"/>
</dbReference>
<feature type="domain" description="Amidase" evidence="2">
    <location>
        <begin position="26"/>
        <end position="437"/>
    </location>
</feature>
<name>A0A381S2U7_9ZZZZ</name>
<dbReference type="AlphaFoldDB" id="A0A381S2U7"/>
<accession>A0A381S2U7</accession>
<dbReference type="PANTHER" id="PTHR11895">
    <property type="entry name" value="TRANSAMIDASE"/>
    <property type="match status" value="1"/>
</dbReference>
<dbReference type="EMBL" id="UINC01002601">
    <property type="protein sequence ID" value="SUZ98402.1"/>
    <property type="molecule type" value="Genomic_DNA"/>
</dbReference>
<gene>
    <name evidence="3" type="ORF">METZ01_LOCUS51256</name>
</gene>
<dbReference type="InterPro" id="IPR036928">
    <property type="entry name" value="AS_sf"/>
</dbReference>
<evidence type="ECO:0000259" key="2">
    <source>
        <dbReference type="Pfam" id="PF01425"/>
    </source>
</evidence>
<dbReference type="InterPro" id="IPR000120">
    <property type="entry name" value="Amidase"/>
</dbReference>
<dbReference type="SUPFAM" id="SSF75304">
    <property type="entry name" value="Amidase signature (AS) enzymes"/>
    <property type="match status" value="1"/>
</dbReference>
<organism evidence="3">
    <name type="scientific">marine metagenome</name>
    <dbReference type="NCBI Taxonomy" id="408172"/>
    <lineage>
        <taxon>unclassified sequences</taxon>
        <taxon>metagenomes</taxon>
        <taxon>ecological metagenomes</taxon>
    </lineage>
</organism>
<proteinExistence type="predicted"/>
<feature type="compositionally biased region" description="Low complexity" evidence="1">
    <location>
        <begin position="151"/>
        <end position="161"/>
    </location>
</feature>
<dbReference type="InterPro" id="IPR020556">
    <property type="entry name" value="Amidase_CS"/>
</dbReference>
<evidence type="ECO:0000256" key="1">
    <source>
        <dbReference type="SAM" id="MobiDB-lite"/>
    </source>
</evidence>
<dbReference type="GO" id="GO:0003824">
    <property type="term" value="F:catalytic activity"/>
    <property type="evidence" value="ECO:0007669"/>
    <property type="project" value="InterPro"/>
</dbReference>
<dbReference type="PROSITE" id="PS00571">
    <property type="entry name" value="AMIDASES"/>
    <property type="match status" value="1"/>
</dbReference>
<feature type="region of interest" description="Disordered" evidence="1">
    <location>
        <begin position="135"/>
        <end position="161"/>
    </location>
</feature>
<dbReference type="PANTHER" id="PTHR11895:SF176">
    <property type="entry name" value="AMIDASE AMID-RELATED"/>
    <property type="match status" value="1"/>
</dbReference>
<sequence length="449" mass="47544">MTSELCLRTIAELAPQVKNGAISALELTDACLEQITKREADLNAFIAVDRDGARATANRADDEIAAGQYRGPLHGIPISVKDMVAVAGLPTTAASRVRPTTPAQHDATIVANLKTAGAVVLGKCNLHEFAFGTTGEDSAFGPTRNPHDTSRSPGGSSGGSAAAVAAGMSYGSIGTDTGGSIRIPSAACGVVGLKPGFGELSCDGVVPLSRSLDHVGPLARSVVDVWLLYRAMGGEQTTVPLKGTTRKKLRLGVPRRHFMDHLDPQVRDQFNDALDRLGNAGVDLSDVDVPHAGEIAAVYLHIVLPEGMTYHSKTLNSRPEDYTPGVRRRLEMGHYILAEDYLRAQRGREMLRREVTEALSGHDALVLPTLAIPAPPFGIESVTVGGLTESVRNLTLRLTQVFNLTGHPAISIPSGNTPTGLPCGLQLVGHTNQTVNLLTAARYVEETIR</sequence>
<evidence type="ECO:0000313" key="3">
    <source>
        <dbReference type="EMBL" id="SUZ98402.1"/>
    </source>
</evidence>
<protein>
    <recommendedName>
        <fullName evidence="2">Amidase domain-containing protein</fullName>
    </recommendedName>
</protein>